<evidence type="ECO:0000256" key="1">
    <source>
        <dbReference type="SAM" id="Phobius"/>
    </source>
</evidence>
<dbReference type="Proteomes" id="UP000246410">
    <property type="component" value="Unassembled WGS sequence"/>
</dbReference>
<keyword evidence="3" id="KW-1185">Reference proteome</keyword>
<organism evidence="2 3">
    <name type="scientific">Nocardia neocaledoniensis</name>
    <dbReference type="NCBI Taxonomy" id="236511"/>
    <lineage>
        <taxon>Bacteria</taxon>
        <taxon>Bacillati</taxon>
        <taxon>Actinomycetota</taxon>
        <taxon>Actinomycetes</taxon>
        <taxon>Mycobacteriales</taxon>
        <taxon>Nocardiaceae</taxon>
        <taxon>Nocardia</taxon>
    </lineage>
</organism>
<evidence type="ECO:0008006" key="4">
    <source>
        <dbReference type="Google" id="ProtNLM"/>
    </source>
</evidence>
<dbReference type="EMBL" id="QGTL01000007">
    <property type="protein sequence ID" value="PWV73638.1"/>
    <property type="molecule type" value="Genomic_DNA"/>
</dbReference>
<comment type="caution">
    <text evidence="2">The sequence shown here is derived from an EMBL/GenBank/DDBJ whole genome shotgun (WGS) entry which is preliminary data.</text>
</comment>
<sequence length="158" mass="16815">MPEDVGTARQLWWAVAGLGIVYTGAGIATMTGQRDELSKQFLDEMHKTDPNFPASTVDVMVLAVFVLTAIVGVVLAGVTVLIAQQLGRGKQWARTVLMVVAVWLGMGAIATMFAFSGESSVATMIAGGTSIVQGVLAVGAAYLSYRPESTKYFQLNRR</sequence>
<dbReference type="AlphaFoldDB" id="A0A317NIV3"/>
<feature type="transmembrane region" description="Helical" evidence="1">
    <location>
        <begin position="12"/>
        <end position="32"/>
    </location>
</feature>
<keyword evidence="1" id="KW-1133">Transmembrane helix</keyword>
<proteinExistence type="predicted"/>
<keyword evidence="1" id="KW-0472">Membrane</keyword>
<evidence type="ECO:0000313" key="3">
    <source>
        <dbReference type="Proteomes" id="UP000246410"/>
    </source>
</evidence>
<feature type="transmembrane region" description="Helical" evidence="1">
    <location>
        <begin position="121"/>
        <end position="145"/>
    </location>
</feature>
<keyword evidence="1" id="KW-0812">Transmembrane</keyword>
<accession>A0A317NIV3</accession>
<protein>
    <recommendedName>
        <fullName evidence="4">Integral membrane protein</fullName>
    </recommendedName>
</protein>
<name>A0A317NIV3_9NOCA</name>
<feature type="transmembrane region" description="Helical" evidence="1">
    <location>
        <begin position="59"/>
        <end position="83"/>
    </location>
</feature>
<gene>
    <name evidence="2" type="ORF">DFR69_107265</name>
</gene>
<reference evidence="2 3" key="1">
    <citation type="submission" date="2018-05" db="EMBL/GenBank/DDBJ databases">
        <title>Genomic Encyclopedia of Type Strains, Phase IV (KMG-IV): sequencing the most valuable type-strain genomes for metagenomic binning, comparative biology and taxonomic classification.</title>
        <authorList>
            <person name="Goeker M."/>
        </authorList>
    </citation>
    <scope>NUCLEOTIDE SEQUENCE [LARGE SCALE GENOMIC DNA]</scope>
    <source>
        <strain evidence="2 3">DSM 44717</strain>
    </source>
</reference>
<evidence type="ECO:0000313" key="2">
    <source>
        <dbReference type="EMBL" id="PWV73638.1"/>
    </source>
</evidence>
<feature type="transmembrane region" description="Helical" evidence="1">
    <location>
        <begin position="95"/>
        <end position="115"/>
    </location>
</feature>